<evidence type="ECO:0000256" key="3">
    <source>
        <dbReference type="ARBA" id="ARBA00022989"/>
    </source>
</evidence>
<organism evidence="7 8">
    <name type="scientific">Rhodococcoides yunnanense</name>
    <dbReference type="NCBI Taxonomy" id="278209"/>
    <lineage>
        <taxon>Bacteria</taxon>
        <taxon>Bacillati</taxon>
        <taxon>Actinomycetota</taxon>
        <taxon>Actinomycetes</taxon>
        <taxon>Mycobacteriales</taxon>
        <taxon>Nocardiaceae</taxon>
        <taxon>Rhodococcoides</taxon>
    </lineage>
</organism>
<dbReference type="Gene3D" id="1.20.1250.20">
    <property type="entry name" value="MFS general substrate transporter like domains"/>
    <property type="match status" value="1"/>
</dbReference>
<evidence type="ECO:0000256" key="4">
    <source>
        <dbReference type="ARBA" id="ARBA00023136"/>
    </source>
</evidence>
<dbReference type="Proteomes" id="UP001185755">
    <property type="component" value="Unassembled WGS sequence"/>
</dbReference>
<feature type="transmembrane region" description="Helical" evidence="5">
    <location>
        <begin position="91"/>
        <end position="108"/>
    </location>
</feature>
<dbReference type="Pfam" id="PF07690">
    <property type="entry name" value="MFS_1"/>
    <property type="match status" value="1"/>
</dbReference>
<evidence type="ECO:0000256" key="2">
    <source>
        <dbReference type="ARBA" id="ARBA00022692"/>
    </source>
</evidence>
<keyword evidence="2 5" id="KW-0812">Transmembrane</keyword>
<keyword evidence="4 5" id="KW-0472">Membrane</keyword>
<feature type="transmembrane region" description="Helical" evidence="5">
    <location>
        <begin position="346"/>
        <end position="370"/>
    </location>
</feature>
<accession>A0ABU4B6H2</accession>
<protein>
    <submittedName>
        <fullName evidence="7">MFS transporter</fullName>
    </submittedName>
</protein>
<dbReference type="SUPFAM" id="SSF103473">
    <property type="entry name" value="MFS general substrate transporter"/>
    <property type="match status" value="1"/>
</dbReference>
<dbReference type="InterPro" id="IPR020846">
    <property type="entry name" value="MFS_dom"/>
</dbReference>
<dbReference type="CDD" id="cd17339">
    <property type="entry name" value="MFS_NIMT_CynX_like"/>
    <property type="match status" value="1"/>
</dbReference>
<evidence type="ECO:0000259" key="6">
    <source>
        <dbReference type="PROSITE" id="PS50850"/>
    </source>
</evidence>
<proteinExistence type="predicted"/>
<comment type="subcellular location">
    <subcellularLocation>
        <location evidence="1">Cell membrane</location>
        <topology evidence="1">Multi-pass membrane protein</topology>
    </subcellularLocation>
</comment>
<keyword evidence="3 5" id="KW-1133">Transmembrane helix</keyword>
<dbReference type="RefSeq" id="WP_317562691.1">
    <property type="nucleotide sequence ID" value="NZ_JAWLJX010000001.1"/>
</dbReference>
<dbReference type="InterPro" id="IPR011701">
    <property type="entry name" value="MFS"/>
</dbReference>
<dbReference type="PANTHER" id="PTHR23523:SF2">
    <property type="entry name" value="2-NITROIMIDAZOLE TRANSPORTER"/>
    <property type="match status" value="1"/>
</dbReference>
<feature type="transmembrane region" description="Helical" evidence="5">
    <location>
        <begin position="223"/>
        <end position="242"/>
    </location>
</feature>
<evidence type="ECO:0000256" key="1">
    <source>
        <dbReference type="ARBA" id="ARBA00004651"/>
    </source>
</evidence>
<feature type="transmembrane region" description="Helical" evidence="5">
    <location>
        <begin position="148"/>
        <end position="170"/>
    </location>
</feature>
<feature type="domain" description="Major facilitator superfamily (MFS) profile" evidence="6">
    <location>
        <begin position="23"/>
        <end position="400"/>
    </location>
</feature>
<evidence type="ECO:0000256" key="5">
    <source>
        <dbReference type="SAM" id="Phobius"/>
    </source>
</evidence>
<dbReference type="InterPro" id="IPR052524">
    <property type="entry name" value="MFS_Cyanate_Porter"/>
</dbReference>
<keyword evidence="8" id="KW-1185">Reference proteome</keyword>
<dbReference type="EMBL" id="JAWLJX010000001">
    <property type="protein sequence ID" value="MDV6259787.1"/>
    <property type="molecule type" value="Genomic_DNA"/>
</dbReference>
<feature type="transmembrane region" description="Helical" evidence="5">
    <location>
        <begin position="314"/>
        <end position="334"/>
    </location>
</feature>
<feature type="transmembrane region" description="Helical" evidence="5">
    <location>
        <begin position="182"/>
        <end position="202"/>
    </location>
</feature>
<feature type="transmembrane region" description="Helical" evidence="5">
    <location>
        <begin position="376"/>
        <end position="394"/>
    </location>
</feature>
<comment type="caution">
    <text evidence="7">The sequence shown here is derived from an EMBL/GenBank/DDBJ whole genome shotgun (WGS) entry which is preliminary data.</text>
</comment>
<sequence>MTTGSRTIDEQGNAGSRLPVVPLAFLIGAALLAANLRASLTGVGSVVPFIRADTGLSTTAAGALGTLPLLAFAVTSPFVRTASRSVGSHRLLVAALVAVTGGIVLRSLPGIMWLFAGTVVLATGIAVVNVLLPAVIKQSVPADRIGRVTGFYVTVMGVVAALASGIAVPLSDALSGGWRTALGFWAVLGLIALVYVAFTRFGTQSASAPQSSPVGPVPVWSSMLAWQVSIFMGLQSIVFYALIQWLPSIVAEHGVSAQSAGWQLTVFQVAALTTSTAVPFFARGRLDMSAVAAVSSAFCAAGLAMLLFFPSMSWPAVILIGLGGGSCLVLALSFQGQRAPDADSAASLAGMAQTVGYLLAASAPLALGVLRDATGSWFAPLSVMTVLALVQALIGMKAGRDRQLAQAADAGRSSEA</sequence>
<gene>
    <name evidence="7" type="ORF">R3P96_00380</name>
</gene>
<dbReference type="InterPro" id="IPR036259">
    <property type="entry name" value="MFS_trans_sf"/>
</dbReference>
<dbReference type="PANTHER" id="PTHR23523">
    <property type="match status" value="1"/>
</dbReference>
<feature type="transmembrane region" description="Helical" evidence="5">
    <location>
        <begin position="20"/>
        <end position="40"/>
    </location>
</feature>
<reference evidence="7 8" key="1">
    <citation type="submission" date="2023-10" db="EMBL/GenBank/DDBJ databases">
        <title>Development of a sustainable strategy for remediation of hydrocarbon-contaminated territories based on the waste exchange concept.</title>
        <authorList>
            <person name="Krivoruchko A."/>
        </authorList>
    </citation>
    <scope>NUCLEOTIDE SEQUENCE [LARGE SCALE GENOMIC DNA]</scope>
    <source>
        <strain evidence="7 8">IEGM 1323</strain>
    </source>
</reference>
<dbReference type="PROSITE" id="PS50850">
    <property type="entry name" value="MFS"/>
    <property type="match status" value="1"/>
</dbReference>
<feature type="transmembrane region" description="Helical" evidence="5">
    <location>
        <begin position="262"/>
        <end position="282"/>
    </location>
</feature>
<feature type="transmembrane region" description="Helical" evidence="5">
    <location>
        <begin position="289"/>
        <end position="308"/>
    </location>
</feature>
<feature type="transmembrane region" description="Helical" evidence="5">
    <location>
        <begin position="60"/>
        <end position="79"/>
    </location>
</feature>
<evidence type="ECO:0000313" key="7">
    <source>
        <dbReference type="EMBL" id="MDV6259787.1"/>
    </source>
</evidence>
<evidence type="ECO:0000313" key="8">
    <source>
        <dbReference type="Proteomes" id="UP001185755"/>
    </source>
</evidence>
<feature type="transmembrane region" description="Helical" evidence="5">
    <location>
        <begin position="114"/>
        <end position="136"/>
    </location>
</feature>
<name>A0ABU4B6H2_9NOCA</name>